<evidence type="ECO:0000313" key="2">
    <source>
        <dbReference type="Proteomes" id="UP000028547"/>
    </source>
</evidence>
<sequence>MVTVQVELLEPRGTTRVVAISRAEYQRAVQQLGSRFQVEGSPQAAAQRLLQSMPEEELLAEVYRGRVLSLVPVDDKSPLVPEAEAALRAQYLGWCERRGGGDCLDLFADGPYLRTDDRRTLALALAFGSVLDETRAALGRELSPQAVLSSLVWAAGMYLALWLVPEPASGHLC</sequence>
<comment type="caution">
    <text evidence="1">The sequence shown here is derived from an EMBL/GenBank/DDBJ whole genome shotgun (WGS) entry which is preliminary data.</text>
</comment>
<name>A0A084T0S0_9BACT</name>
<evidence type="ECO:0000313" key="1">
    <source>
        <dbReference type="EMBL" id="KFA94305.1"/>
    </source>
</evidence>
<accession>A0A084T0S0</accession>
<reference evidence="1 2" key="1">
    <citation type="submission" date="2014-07" db="EMBL/GenBank/DDBJ databases">
        <title>Draft Genome Sequence of Gephyronic Acid Producer, Cystobacter violaceus Strain Cb vi76.</title>
        <authorList>
            <person name="Stevens D.C."/>
            <person name="Young J."/>
            <person name="Carmichael R."/>
            <person name="Tan J."/>
            <person name="Taylor R.E."/>
        </authorList>
    </citation>
    <scope>NUCLEOTIDE SEQUENCE [LARGE SCALE GENOMIC DNA]</scope>
    <source>
        <strain evidence="1 2">Cb vi76</strain>
    </source>
</reference>
<dbReference type="Proteomes" id="UP000028547">
    <property type="component" value="Unassembled WGS sequence"/>
</dbReference>
<protein>
    <submittedName>
        <fullName evidence="1">Uncharacterized protein</fullName>
    </submittedName>
</protein>
<dbReference type="AlphaFoldDB" id="A0A084T0S0"/>
<organism evidence="1 2">
    <name type="scientific">Archangium violaceum Cb vi76</name>
    <dbReference type="NCBI Taxonomy" id="1406225"/>
    <lineage>
        <taxon>Bacteria</taxon>
        <taxon>Pseudomonadati</taxon>
        <taxon>Myxococcota</taxon>
        <taxon>Myxococcia</taxon>
        <taxon>Myxococcales</taxon>
        <taxon>Cystobacterineae</taxon>
        <taxon>Archangiaceae</taxon>
        <taxon>Archangium</taxon>
    </lineage>
</organism>
<proteinExistence type="predicted"/>
<gene>
    <name evidence="1" type="ORF">Q664_03645</name>
</gene>
<dbReference type="EMBL" id="JPMI01000019">
    <property type="protein sequence ID" value="KFA94305.1"/>
    <property type="molecule type" value="Genomic_DNA"/>
</dbReference>